<evidence type="ECO:0000256" key="2">
    <source>
        <dbReference type="SAM" id="Phobius"/>
    </source>
</evidence>
<dbReference type="Proteomes" id="UP001168821">
    <property type="component" value="Unassembled WGS sequence"/>
</dbReference>
<proteinExistence type="predicted"/>
<keyword evidence="2" id="KW-0812">Transmembrane</keyword>
<sequence>MNLSEQQDKEPVEMTNTRRRCQSSSFRCRRQKRVLAVLAPPCVPSWSLRRRQVHQSRVVFGEHIELPTRRREEVVRVRCVAYINITATPHTPPQVSSAGRTSSQLSASWHMMAAFMIAFWPACGFGVFFLFLG</sequence>
<reference evidence="3" key="1">
    <citation type="journal article" date="2023" name="G3 (Bethesda)">
        <title>Whole genome assemblies of Zophobas morio and Tenebrio molitor.</title>
        <authorList>
            <person name="Kaur S."/>
            <person name="Stinson S.A."/>
            <person name="diCenzo G.C."/>
        </authorList>
    </citation>
    <scope>NUCLEOTIDE SEQUENCE</scope>
    <source>
        <strain evidence="3">QUZm001</strain>
    </source>
</reference>
<organism evidence="3 4">
    <name type="scientific">Zophobas morio</name>
    <dbReference type="NCBI Taxonomy" id="2755281"/>
    <lineage>
        <taxon>Eukaryota</taxon>
        <taxon>Metazoa</taxon>
        <taxon>Ecdysozoa</taxon>
        <taxon>Arthropoda</taxon>
        <taxon>Hexapoda</taxon>
        <taxon>Insecta</taxon>
        <taxon>Pterygota</taxon>
        <taxon>Neoptera</taxon>
        <taxon>Endopterygota</taxon>
        <taxon>Coleoptera</taxon>
        <taxon>Polyphaga</taxon>
        <taxon>Cucujiformia</taxon>
        <taxon>Tenebrionidae</taxon>
        <taxon>Zophobas</taxon>
    </lineage>
</organism>
<gene>
    <name evidence="3" type="ORF">Zmor_014235</name>
</gene>
<comment type="caution">
    <text evidence="3">The sequence shown here is derived from an EMBL/GenBank/DDBJ whole genome shotgun (WGS) entry which is preliminary data.</text>
</comment>
<dbReference type="AlphaFoldDB" id="A0AA38IBW3"/>
<evidence type="ECO:0000313" key="3">
    <source>
        <dbReference type="EMBL" id="KAJ3655093.1"/>
    </source>
</evidence>
<protein>
    <submittedName>
        <fullName evidence="3">Uncharacterized protein</fullName>
    </submittedName>
</protein>
<keyword evidence="4" id="KW-1185">Reference proteome</keyword>
<evidence type="ECO:0000313" key="4">
    <source>
        <dbReference type="Proteomes" id="UP001168821"/>
    </source>
</evidence>
<feature type="compositionally biased region" description="Basic and acidic residues" evidence="1">
    <location>
        <begin position="1"/>
        <end position="12"/>
    </location>
</feature>
<accession>A0AA38IBW3</accession>
<evidence type="ECO:0000256" key="1">
    <source>
        <dbReference type="SAM" id="MobiDB-lite"/>
    </source>
</evidence>
<feature type="transmembrane region" description="Helical" evidence="2">
    <location>
        <begin position="109"/>
        <end position="132"/>
    </location>
</feature>
<keyword evidence="2" id="KW-0472">Membrane</keyword>
<keyword evidence="2" id="KW-1133">Transmembrane helix</keyword>
<feature type="region of interest" description="Disordered" evidence="1">
    <location>
        <begin position="1"/>
        <end position="21"/>
    </location>
</feature>
<dbReference type="EMBL" id="JALNTZ010000004">
    <property type="protein sequence ID" value="KAJ3655093.1"/>
    <property type="molecule type" value="Genomic_DNA"/>
</dbReference>
<name>A0AA38IBW3_9CUCU</name>